<evidence type="ECO:0000313" key="9">
    <source>
        <dbReference type="EMBL" id="BAU48556.1"/>
    </source>
</evidence>
<dbReference type="AlphaFoldDB" id="A0A1B4V4T2"/>
<keyword evidence="10" id="KW-1185">Reference proteome</keyword>
<feature type="domain" description="CusB-like beta-barrel" evidence="7">
    <location>
        <begin position="698"/>
        <end position="770"/>
    </location>
</feature>
<dbReference type="Gene3D" id="2.40.30.170">
    <property type="match status" value="1"/>
</dbReference>
<dbReference type="Proteomes" id="UP000218899">
    <property type="component" value="Chromosome"/>
</dbReference>
<keyword evidence="6" id="KW-0812">Transmembrane</keyword>
<reference evidence="9 10" key="1">
    <citation type="submission" date="2015-08" db="EMBL/GenBank/DDBJ databases">
        <title>Complete genome sequence of Sulfurifustis variabilis.</title>
        <authorList>
            <person name="Miura A."/>
            <person name="Kojima H."/>
            <person name="Fukui M."/>
        </authorList>
    </citation>
    <scope>NUCLEOTIDE SEQUENCE [LARGE SCALE GENOMIC DNA]</scope>
    <source>
        <strain evidence="10">skN76</strain>
    </source>
</reference>
<evidence type="ECO:0000259" key="7">
    <source>
        <dbReference type="Pfam" id="PF25954"/>
    </source>
</evidence>
<feature type="transmembrane region" description="Helical" evidence="6">
    <location>
        <begin position="430"/>
        <end position="449"/>
    </location>
</feature>
<dbReference type="RefSeq" id="WP_096461051.1">
    <property type="nucleotide sequence ID" value="NZ_AP014936.1"/>
</dbReference>
<feature type="transmembrane region" description="Helical" evidence="6">
    <location>
        <begin position="202"/>
        <end position="219"/>
    </location>
</feature>
<comment type="similarity">
    <text evidence="2">Belongs to the membrane fusion protein (MFP) (TC 8.A.1) family.</text>
</comment>
<protein>
    <submittedName>
        <fullName evidence="9">Uncharacterized protein</fullName>
    </submittedName>
</protein>
<dbReference type="NCBIfam" id="TIGR01730">
    <property type="entry name" value="RND_mfp"/>
    <property type="match status" value="1"/>
</dbReference>
<dbReference type="GO" id="GO:0030313">
    <property type="term" value="C:cell envelope"/>
    <property type="evidence" value="ECO:0007669"/>
    <property type="project" value="UniProtKB-SubCell"/>
</dbReference>
<dbReference type="PANTHER" id="PTHR32347">
    <property type="entry name" value="EFFLUX SYSTEM COMPONENT YKNX-RELATED"/>
    <property type="match status" value="1"/>
</dbReference>
<evidence type="ECO:0000256" key="5">
    <source>
        <dbReference type="SAM" id="MobiDB-lite"/>
    </source>
</evidence>
<name>A0A1B4V4T2_9GAMM</name>
<sequence>MDKHYRFACKTAAERSSAALGRYVVVVSALDRSVHRLTEDEYALASLFDGTRSPESVLALYRRDRNIELAPEELAEFIGALRERNLLDDAEALDQASRASGTVTIGAGLRTFRHALRAGRRSTVGAPDLALTGTDGPEARHNASAGRDAVASRASNAETAFEAEGITLDAPATRAHQRILFAIPVSGLVPVFRSVAGLIKGNAALVGLLAAFAACLFGLHENFTLLSQDLVRLLGPWTFLPTLLPAALLTNLLVQLLRLGAISRHTPATPRFGVALALNVIPSFHADTSAMPLVSLNSRREIVTASLNAKLLLFVLGSTGWLLTLGSGNKLHLAFLALMGTSAFALSMSLNPLAKREAYFLLAMALRVPGLYERALQALLGRQRTVDSSFIRPIKPVPRWVLVAYGIAILTYLSAVGVALFWFIGRPLEAHLGGLGVVIFVAAIAVVAWHPLRRGRRQAAVLQRGQPADVTAPSESRENAPGMSWLGLPAKRATRPPRVARIRILLAGLLLVVLFLPYTYETSGNFEILAPVRQQVNARIAGEIAQVHVRGGEHVKANQILASLDSHDQQAAVTTSREQIAKQKATLEALITTRAFRKNELVRTEQLFREGYATPQDYEQARTNAETSADQVVQAEAELRRLEEQLRYNQEELDRTVLRMPFDGQVVTTELDKKVGSYLREGDLFAIVENVTAFQARVEIPEADAGKVEIGGQVNLKAWAYPFIAYPGRIRSIDPVVVQTPYGRVVNVYVDVNANQSDGLKSGMTGVAKVEAGDTLVAVAYTRMLVRFFLIELWSWIP</sequence>
<evidence type="ECO:0000259" key="8">
    <source>
        <dbReference type="Pfam" id="PF25973"/>
    </source>
</evidence>
<gene>
    <name evidence="9" type="ORF">SVA_2004</name>
</gene>
<feature type="transmembrane region" description="Helical" evidence="6">
    <location>
        <begin position="502"/>
        <end position="520"/>
    </location>
</feature>
<dbReference type="InterPro" id="IPR006143">
    <property type="entry name" value="RND_pump_MFP"/>
</dbReference>
<feature type="coiled-coil region" evidence="4">
    <location>
        <begin position="618"/>
        <end position="659"/>
    </location>
</feature>
<dbReference type="Gene3D" id="1.10.287.470">
    <property type="entry name" value="Helix hairpin bin"/>
    <property type="match status" value="1"/>
</dbReference>
<dbReference type="GO" id="GO:0016020">
    <property type="term" value="C:membrane"/>
    <property type="evidence" value="ECO:0007669"/>
    <property type="project" value="InterPro"/>
</dbReference>
<dbReference type="OrthoDB" id="9800613at2"/>
<comment type="subcellular location">
    <subcellularLocation>
        <location evidence="1">Cell envelope</location>
    </subcellularLocation>
</comment>
<accession>A0A1B4V4T2</accession>
<dbReference type="Pfam" id="PF25954">
    <property type="entry name" value="Beta-barrel_RND_2"/>
    <property type="match status" value="1"/>
</dbReference>
<proteinExistence type="inferred from homology"/>
<dbReference type="InterPro" id="IPR058647">
    <property type="entry name" value="BSH_CzcB-like"/>
</dbReference>
<organism evidence="9 10">
    <name type="scientific">Sulfurifustis variabilis</name>
    <dbReference type="NCBI Taxonomy" id="1675686"/>
    <lineage>
        <taxon>Bacteria</taxon>
        <taxon>Pseudomonadati</taxon>
        <taxon>Pseudomonadota</taxon>
        <taxon>Gammaproteobacteria</taxon>
        <taxon>Acidiferrobacterales</taxon>
        <taxon>Acidiferrobacteraceae</taxon>
        <taxon>Sulfurifustis</taxon>
    </lineage>
</organism>
<evidence type="ECO:0000256" key="3">
    <source>
        <dbReference type="ARBA" id="ARBA00023054"/>
    </source>
</evidence>
<evidence type="ECO:0000256" key="2">
    <source>
        <dbReference type="ARBA" id="ARBA00009477"/>
    </source>
</evidence>
<evidence type="ECO:0000256" key="4">
    <source>
        <dbReference type="SAM" id="Coils"/>
    </source>
</evidence>
<dbReference type="Pfam" id="PF25973">
    <property type="entry name" value="BSH_CzcB"/>
    <property type="match status" value="1"/>
</dbReference>
<dbReference type="InterPro" id="IPR058792">
    <property type="entry name" value="Beta-barrel_RND_2"/>
</dbReference>
<dbReference type="PANTHER" id="PTHR32347:SF23">
    <property type="entry name" value="BLL5650 PROTEIN"/>
    <property type="match status" value="1"/>
</dbReference>
<keyword evidence="6" id="KW-0472">Membrane</keyword>
<feature type="transmembrane region" description="Helical" evidence="6">
    <location>
        <begin position="331"/>
        <end position="354"/>
    </location>
</feature>
<dbReference type="EMBL" id="AP014936">
    <property type="protein sequence ID" value="BAU48556.1"/>
    <property type="molecule type" value="Genomic_DNA"/>
</dbReference>
<dbReference type="GO" id="GO:0022857">
    <property type="term" value="F:transmembrane transporter activity"/>
    <property type="evidence" value="ECO:0007669"/>
    <property type="project" value="InterPro"/>
</dbReference>
<keyword evidence="6" id="KW-1133">Transmembrane helix</keyword>
<evidence type="ECO:0000313" key="10">
    <source>
        <dbReference type="Proteomes" id="UP000218899"/>
    </source>
</evidence>
<dbReference type="Gene3D" id="2.40.50.100">
    <property type="match status" value="1"/>
</dbReference>
<feature type="region of interest" description="Disordered" evidence="5">
    <location>
        <begin position="127"/>
        <end position="149"/>
    </location>
</feature>
<evidence type="ECO:0000256" key="1">
    <source>
        <dbReference type="ARBA" id="ARBA00004196"/>
    </source>
</evidence>
<dbReference type="SUPFAM" id="SSF111369">
    <property type="entry name" value="HlyD-like secretion proteins"/>
    <property type="match status" value="1"/>
</dbReference>
<feature type="transmembrane region" description="Helical" evidence="6">
    <location>
        <begin position="400"/>
        <end position="424"/>
    </location>
</feature>
<dbReference type="InterPro" id="IPR050465">
    <property type="entry name" value="UPF0194_transport"/>
</dbReference>
<keyword evidence="3 4" id="KW-0175">Coiled coil</keyword>
<dbReference type="KEGG" id="sva:SVA_2004"/>
<feature type="transmembrane region" description="Helical" evidence="6">
    <location>
        <begin position="307"/>
        <end position="325"/>
    </location>
</feature>
<evidence type="ECO:0000256" key="6">
    <source>
        <dbReference type="SAM" id="Phobius"/>
    </source>
</evidence>
<feature type="domain" description="CzcB-like barrel-sandwich hybrid" evidence="8">
    <location>
        <begin position="535"/>
        <end position="671"/>
    </location>
</feature>
<feature type="transmembrane region" description="Helical" evidence="6">
    <location>
        <begin position="239"/>
        <end position="257"/>
    </location>
</feature>